<gene>
    <name evidence="2" type="ORF">FM104_01815</name>
</gene>
<dbReference type="Proteomes" id="UP000196320">
    <property type="component" value="Unassembled WGS sequence"/>
</dbReference>
<proteinExistence type="predicted"/>
<reference evidence="2 3" key="1">
    <citation type="submission" date="2017-02" db="EMBL/GenBank/DDBJ databases">
        <authorList>
            <person name="Peterson S.W."/>
        </authorList>
    </citation>
    <scope>NUCLEOTIDE SEQUENCE [LARGE SCALE GENOMIC DNA]</scope>
    <source>
        <strain evidence="2 3">B Mb 05.01</strain>
    </source>
</reference>
<dbReference type="PANTHER" id="PTHR33169">
    <property type="entry name" value="PADR-FAMILY TRANSCRIPTIONAL REGULATOR"/>
    <property type="match status" value="1"/>
</dbReference>
<evidence type="ECO:0000313" key="2">
    <source>
        <dbReference type="EMBL" id="SJN18441.1"/>
    </source>
</evidence>
<sequence length="98" mass="11073">MQHLPRSNHTLAQLSEGATSLKVPTLYAALERLEHSGLIHSDGEEVVDGRARRYFAITEAGSETLREEAARLAVRVRVATERLAAVRARRRLRQVSRW</sequence>
<organism evidence="2 3">
    <name type="scientific">Microbacterium esteraromaticum</name>
    <dbReference type="NCBI Taxonomy" id="57043"/>
    <lineage>
        <taxon>Bacteria</taxon>
        <taxon>Bacillati</taxon>
        <taxon>Actinomycetota</taxon>
        <taxon>Actinomycetes</taxon>
        <taxon>Micrococcales</taxon>
        <taxon>Microbacteriaceae</taxon>
        <taxon>Microbacterium</taxon>
    </lineage>
</organism>
<dbReference type="InterPro" id="IPR005149">
    <property type="entry name" value="Tscrpt_reg_PadR_N"/>
</dbReference>
<dbReference type="OrthoDB" id="122286at2"/>
<dbReference type="InterPro" id="IPR036388">
    <property type="entry name" value="WH-like_DNA-bd_sf"/>
</dbReference>
<dbReference type="RefSeq" id="WP_087129751.1">
    <property type="nucleotide sequence ID" value="NZ_FUKO01000006.1"/>
</dbReference>
<protein>
    <submittedName>
        <fullName evidence="2">Transcriptional regulator, PadR family</fullName>
    </submittedName>
</protein>
<accession>A0A1R4IF32</accession>
<keyword evidence="3" id="KW-1185">Reference proteome</keyword>
<evidence type="ECO:0000259" key="1">
    <source>
        <dbReference type="Pfam" id="PF03551"/>
    </source>
</evidence>
<name>A0A1R4IF32_9MICO</name>
<dbReference type="InterPro" id="IPR036390">
    <property type="entry name" value="WH_DNA-bd_sf"/>
</dbReference>
<dbReference type="Gene3D" id="1.10.10.10">
    <property type="entry name" value="Winged helix-like DNA-binding domain superfamily/Winged helix DNA-binding domain"/>
    <property type="match status" value="1"/>
</dbReference>
<dbReference type="SUPFAM" id="SSF46785">
    <property type="entry name" value="Winged helix' DNA-binding domain"/>
    <property type="match status" value="1"/>
</dbReference>
<dbReference type="EMBL" id="FUKO01000006">
    <property type="protein sequence ID" value="SJN18441.1"/>
    <property type="molecule type" value="Genomic_DNA"/>
</dbReference>
<feature type="domain" description="Transcription regulator PadR N-terminal" evidence="1">
    <location>
        <begin position="10"/>
        <end position="67"/>
    </location>
</feature>
<dbReference type="Pfam" id="PF03551">
    <property type="entry name" value="PadR"/>
    <property type="match status" value="1"/>
</dbReference>
<dbReference type="PANTHER" id="PTHR33169:SF14">
    <property type="entry name" value="TRANSCRIPTIONAL REGULATOR RV3488"/>
    <property type="match status" value="1"/>
</dbReference>
<evidence type="ECO:0000313" key="3">
    <source>
        <dbReference type="Proteomes" id="UP000196320"/>
    </source>
</evidence>
<dbReference type="InterPro" id="IPR052509">
    <property type="entry name" value="Metal_resp_DNA-bind_regulator"/>
</dbReference>
<dbReference type="AlphaFoldDB" id="A0A1R4IF32"/>